<evidence type="ECO:0000256" key="3">
    <source>
        <dbReference type="ARBA" id="ARBA00022664"/>
    </source>
</evidence>
<feature type="compositionally biased region" description="Basic and acidic residues" evidence="9">
    <location>
        <begin position="200"/>
        <end position="220"/>
    </location>
</feature>
<evidence type="ECO:0000256" key="6">
    <source>
        <dbReference type="ARBA" id="ARBA00023187"/>
    </source>
</evidence>
<evidence type="ECO:0000256" key="7">
    <source>
        <dbReference type="ARBA" id="ARBA00023242"/>
    </source>
</evidence>
<feature type="compositionally biased region" description="Low complexity" evidence="9">
    <location>
        <begin position="658"/>
        <end position="685"/>
    </location>
</feature>
<evidence type="ECO:0000259" key="10">
    <source>
        <dbReference type="Pfam" id="PF04696"/>
    </source>
</evidence>
<feature type="region of interest" description="Disordered" evidence="9">
    <location>
        <begin position="54"/>
        <end position="221"/>
    </location>
</feature>
<feature type="domain" description="Pinin/SDK/MemA protein" evidence="10">
    <location>
        <begin position="218"/>
        <end position="336"/>
    </location>
</feature>
<reference evidence="11" key="1">
    <citation type="submission" date="2020-07" db="EMBL/GenBank/DDBJ databases">
        <title>The High-quality genome of the commercially important snow crab, Chionoecetes opilio.</title>
        <authorList>
            <person name="Jeong J.-H."/>
            <person name="Ryu S."/>
        </authorList>
    </citation>
    <scope>NUCLEOTIDE SEQUENCE</scope>
    <source>
        <strain evidence="11">MADBK_172401_WGS</strain>
        <tissue evidence="11">Digestive gland</tissue>
    </source>
</reference>
<feature type="compositionally biased region" description="Basic and acidic residues" evidence="9">
    <location>
        <begin position="86"/>
        <end position="187"/>
    </location>
</feature>
<organism evidence="11 12">
    <name type="scientific">Chionoecetes opilio</name>
    <name type="common">Atlantic snow crab</name>
    <name type="synonym">Cancer opilio</name>
    <dbReference type="NCBI Taxonomy" id="41210"/>
    <lineage>
        <taxon>Eukaryota</taxon>
        <taxon>Metazoa</taxon>
        <taxon>Ecdysozoa</taxon>
        <taxon>Arthropoda</taxon>
        <taxon>Crustacea</taxon>
        <taxon>Multicrustacea</taxon>
        <taxon>Malacostraca</taxon>
        <taxon>Eumalacostraca</taxon>
        <taxon>Eucarida</taxon>
        <taxon>Decapoda</taxon>
        <taxon>Pleocyemata</taxon>
        <taxon>Brachyura</taxon>
        <taxon>Eubrachyura</taxon>
        <taxon>Majoidea</taxon>
        <taxon>Majidae</taxon>
        <taxon>Chionoecetes</taxon>
    </lineage>
</organism>
<dbReference type="InterPro" id="IPR039853">
    <property type="entry name" value="Pinin"/>
</dbReference>
<feature type="coiled-coil region" evidence="8">
    <location>
        <begin position="236"/>
        <end position="285"/>
    </location>
</feature>
<dbReference type="GO" id="GO:0008380">
    <property type="term" value="P:RNA splicing"/>
    <property type="evidence" value="ECO:0007669"/>
    <property type="project" value="UniProtKB-KW"/>
</dbReference>
<dbReference type="AlphaFoldDB" id="A0A8J4Y8B8"/>
<dbReference type="GO" id="GO:0071013">
    <property type="term" value="C:catalytic step 2 spliceosome"/>
    <property type="evidence" value="ECO:0007669"/>
    <property type="project" value="TreeGrafter"/>
</dbReference>
<evidence type="ECO:0000256" key="2">
    <source>
        <dbReference type="ARBA" id="ARBA00010386"/>
    </source>
</evidence>
<dbReference type="Proteomes" id="UP000770661">
    <property type="component" value="Unassembled WGS sequence"/>
</dbReference>
<feature type="compositionally biased region" description="Basic residues" evidence="9">
    <location>
        <begin position="691"/>
        <end position="700"/>
    </location>
</feature>
<comment type="similarity">
    <text evidence="2">Belongs to the pinin family.</text>
</comment>
<dbReference type="EMBL" id="JACEEZ010009490">
    <property type="protein sequence ID" value="KAG0722467.1"/>
    <property type="molecule type" value="Genomic_DNA"/>
</dbReference>
<feature type="compositionally biased region" description="Gly residues" evidence="9">
    <location>
        <begin position="460"/>
        <end position="473"/>
    </location>
</feature>
<dbReference type="Pfam" id="PF04696">
    <property type="entry name" value="Pinin_SDK_memA"/>
    <property type="match status" value="1"/>
</dbReference>
<dbReference type="GO" id="GO:0006397">
    <property type="term" value="P:mRNA processing"/>
    <property type="evidence" value="ECO:0007669"/>
    <property type="project" value="UniProtKB-KW"/>
</dbReference>
<dbReference type="InterPro" id="IPR006786">
    <property type="entry name" value="Pinin_SDK_MemA"/>
</dbReference>
<proteinExistence type="inferred from homology"/>
<comment type="subcellular location">
    <subcellularLocation>
        <location evidence="1">Nucleus</location>
    </subcellularLocation>
</comment>
<keyword evidence="12" id="KW-1185">Reference proteome</keyword>
<gene>
    <name evidence="11" type="primary">PNN</name>
    <name evidence="11" type="ORF">GWK47_044438</name>
</gene>
<keyword evidence="6" id="KW-0508">mRNA splicing</keyword>
<evidence type="ECO:0000313" key="12">
    <source>
        <dbReference type="Proteomes" id="UP000770661"/>
    </source>
</evidence>
<comment type="caution">
    <text evidence="11">The sequence shown here is derived from an EMBL/GenBank/DDBJ whole genome shotgun (WGS) entry which is preliminary data.</text>
</comment>
<feature type="region of interest" description="Disordered" evidence="9">
    <location>
        <begin position="454"/>
        <end position="827"/>
    </location>
</feature>
<keyword evidence="8" id="KW-0175">Coiled coil</keyword>
<feature type="compositionally biased region" description="Basic and acidic residues" evidence="9">
    <location>
        <begin position="701"/>
        <end position="713"/>
    </location>
</feature>
<feature type="compositionally biased region" description="Basic and acidic residues" evidence="9">
    <location>
        <begin position="475"/>
        <end position="486"/>
    </location>
</feature>
<evidence type="ECO:0000256" key="8">
    <source>
        <dbReference type="SAM" id="Coils"/>
    </source>
</evidence>
<keyword evidence="4" id="KW-0805">Transcription regulation</keyword>
<evidence type="ECO:0000256" key="1">
    <source>
        <dbReference type="ARBA" id="ARBA00004123"/>
    </source>
</evidence>
<feature type="coiled-coil region" evidence="8">
    <location>
        <begin position="11"/>
        <end position="38"/>
    </location>
</feature>
<protein>
    <submittedName>
        <fullName evidence="11">Pinin</fullName>
    </submittedName>
</protein>
<keyword evidence="7" id="KW-0539">Nucleus</keyword>
<keyword evidence="5" id="KW-0804">Transcription</keyword>
<dbReference type="OrthoDB" id="330772at2759"/>
<evidence type="ECO:0000256" key="9">
    <source>
        <dbReference type="SAM" id="MobiDB-lite"/>
    </source>
</evidence>
<evidence type="ECO:0000313" key="11">
    <source>
        <dbReference type="EMBL" id="KAG0722467.1"/>
    </source>
</evidence>
<feature type="compositionally biased region" description="Basic and acidic residues" evidence="9">
    <location>
        <begin position="721"/>
        <end position="827"/>
    </location>
</feature>
<keyword evidence="3" id="KW-0507">mRNA processing</keyword>
<dbReference type="PANTHER" id="PTHR12707">
    <property type="entry name" value="PINN"/>
    <property type="match status" value="1"/>
</dbReference>
<evidence type="ECO:0000256" key="5">
    <source>
        <dbReference type="ARBA" id="ARBA00023163"/>
    </source>
</evidence>
<feature type="compositionally biased region" description="Basic residues" evidence="9">
    <location>
        <begin position="613"/>
        <end position="623"/>
    </location>
</feature>
<sequence>MASAVSGISLVNTIQSEIERARQDLKGFDENLRRLTGRDFNDPNQRQDLRRVRLASGNRDNEEPPAKRRPPGGVFARLGAVVLDQQHPEPRGRGRADLRNELRNEVRGDHRNDLRGDNRNELRNDLRGDNRNELRNDLRGENRNELRNELRVDHRGVGRGKPHPELRPEEPRGRRVQEVMNPEEKLPKPSLASSVARPAPDSKSRTEAAAELTKDRASRDRNRRMFGALLGTLKRFKNDEAKQKDKEEQRQAIERKLEEKGRVEKEELRRERLQLFNQRKERQAQIRRLTIKMARVKEHETWEAHQMKLAKFIRTESSPAIFWVPRLHNARTTGLVMATHDKITGELEQEQRRMKQELDAILGSRGEDREAAEMGEEEETFVHRGVRSQVAKQGEGGGNDPLDICPDLLDYEAEEGELVYDEADLSGKEDNDDTERMVVQVDGRGEGGRKVEIVASQPGGENGEVGKSGGGLGNDSEKENEGRHIELPPPVASVEPAESPANISYEVSYTPPHDSHSMSPLPMNPSPPANFKKTMSEADKDAAGSVEGKFVQNAKDPARADQGMGGHDNPESLTEKQMNLSGTAVPEKQASGIKDVSSKVPTKAKLQKDEKKKIKRSKLKKKMDKKDASGKKKKSGSSDDSSSGSSESSSDSSESDSSDSSSSSSSSDSSSDSESDSSVTSSSGSDSDREKRKRKRGKRSRKDDRSSDSEAGKTKKKTKKVEKTKQLKEGGKISKSKGREEPRGDDDKAKKEAGKDKSREGRKGKEKEENRKAKEMDKGRERDQEHRKERESVKKGDNRDKRDKNKDQRKERSRSREDRRGGRNDRR</sequence>
<dbReference type="PANTHER" id="PTHR12707:SF0">
    <property type="entry name" value="PININ"/>
    <property type="match status" value="1"/>
</dbReference>
<feature type="compositionally biased region" description="Low complexity" evidence="9">
    <location>
        <begin position="638"/>
        <end position="652"/>
    </location>
</feature>
<accession>A0A8J4Y8B8</accession>
<name>A0A8J4Y8B8_CHIOP</name>
<evidence type="ECO:0000256" key="4">
    <source>
        <dbReference type="ARBA" id="ARBA00023015"/>
    </source>
</evidence>